<name>A0A9Q1B4K4_9SAUR</name>
<protein>
    <recommendedName>
        <fullName evidence="4">Sperm-associated antigen 8</fullName>
    </recommendedName>
</protein>
<sequence>MKAQSASHLSRGPCVEDVVPCEDEGCESAGADKNNQEAGAAGAGGGSPPADADAQHHRPRGGGGRRRRRRRKGEDGALQGRPPEDDEEGGAPGGPAPPPPPPGEPPGAAPEPPPPPPPRGTCLAANWQEERATNPLDGPEGGAPESFRWRHGHRGLLSLQFEARPASSTTAKDSYRRPPSRRTDLPARGQRQALLEWQLYQKHSKDVFEEEVAVSHPPMESQSITHRDYSQGGFLSEPPAPTKPHDYRLEQAQSFWMEHARQVTGVSSIQTSDTPFKKCAAFTTPVTEFLDQPVPHDPESYPKL</sequence>
<organism evidence="2 3">
    <name type="scientific">Phrynocephalus forsythii</name>
    <dbReference type="NCBI Taxonomy" id="171643"/>
    <lineage>
        <taxon>Eukaryota</taxon>
        <taxon>Metazoa</taxon>
        <taxon>Chordata</taxon>
        <taxon>Craniata</taxon>
        <taxon>Vertebrata</taxon>
        <taxon>Euteleostomi</taxon>
        <taxon>Lepidosauria</taxon>
        <taxon>Squamata</taxon>
        <taxon>Bifurcata</taxon>
        <taxon>Unidentata</taxon>
        <taxon>Episquamata</taxon>
        <taxon>Toxicofera</taxon>
        <taxon>Iguania</taxon>
        <taxon>Acrodonta</taxon>
        <taxon>Agamidae</taxon>
        <taxon>Agaminae</taxon>
        <taxon>Phrynocephalus</taxon>
    </lineage>
</organism>
<dbReference type="InterPro" id="IPR026124">
    <property type="entry name" value="Sperm-assoc_Ag8"/>
</dbReference>
<dbReference type="GO" id="GO:0045944">
    <property type="term" value="P:positive regulation of transcription by RNA polymerase II"/>
    <property type="evidence" value="ECO:0007669"/>
    <property type="project" value="TreeGrafter"/>
</dbReference>
<comment type="caution">
    <text evidence="2">The sequence shown here is derived from an EMBL/GenBank/DDBJ whole genome shotgun (WGS) entry which is preliminary data.</text>
</comment>
<dbReference type="AlphaFoldDB" id="A0A9Q1B4K4"/>
<evidence type="ECO:0000313" key="3">
    <source>
        <dbReference type="Proteomes" id="UP001142489"/>
    </source>
</evidence>
<dbReference type="GO" id="GO:0005634">
    <property type="term" value="C:nucleus"/>
    <property type="evidence" value="ECO:0007669"/>
    <property type="project" value="TreeGrafter"/>
</dbReference>
<dbReference type="GO" id="GO:0008017">
    <property type="term" value="F:microtubule binding"/>
    <property type="evidence" value="ECO:0007669"/>
    <property type="project" value="InterPro"/>
</dbReference>
<dbReference type="Pfam" id="PF22584">
    <property type="entry name" value="CFAP143"/>
    <property type="match status" value="1"/>
</dbReference>
<reference evidence="2" key="1">
    <citation type="journal article" date="2023" name="DNA Res.">
        <title>Chromosome-level genome assembly of Phrynocephalus forsythii using third-generation DNA sequencing and Hi-C analysis.</title>
        <authorList>
            <person name="Qi Y."/>
            <person name="Zhao W."/>
            <person name="Zhao Y."/>
            <person name="Niu C."/>
            <person name="Cao S."/>
            <person name="Zhang Y."/>
        </authorList>
    </citation>
    <scope>NUCLEOTIDE SEQUENCE</scope>
    <source>
        <tissue evidence="2">Muscle</tissue>
    </source>
</reference>
<accession>A0A9Q1B4K4</accession>
<evidence type="ECO:0008006" key="4">
    <source>
        <dbReference type="Google" id="ProtNLM"/>
    </source>
</evidence>
<dbReference type="PANTHER" id="PTHR15510">
    <property type="entry name" value="SPERM-ASSOCIATED ANTIGEN 8"/>
    <property type="match status" value="1"/>
</dbReference>
<dbReference type="Proteomes" id="UP001142489">
    <property type="component" value="Unassembled WGS sequence"/>
</dbReference>
<evidence type="ECO:0000256" key="1">
    <source>
        <dbReference type="SAM" id="MobiDB-lite"/>
    </source>
</evidence>
<dbReference type="EMBL" id="JAPFRF010000004">
    <property type="protein sequence ID" value="KAJ7335099.1"/>
    <property type="molecule type" value="Genomic_DNA"/>
</dbReference>
<proteinExistence type="predicted"/>
<feature type="compositionally biased region" description="Basic residues" evidence="1">
    <location>
        <begin position="57"/>
        <end position="71"/>
    </location>
</feature>
<feature type="region of interest" description="Disordered" evidence="1">
    <location>
        <begin position="1"/>
        <end position="187"/>
    </location>
</feature>
<feature type="compositionally biased region" description="Basic and acidic residues" evidence="1">
    <location>
        <begin position="173"/>
        <end position="185"/>
    </location>
</feature>
<dbReference type="GO" id="GO:0005737">
    <property type="term" value="C:cytoplasm"/>
    <property type="evidence" value="ECO:0007669"/>
    <property type="project" value="TreeGrafter"/>
</dbReference>
<dbReference type="PANTHER" id="PTHR15510:SF5">
    <property type="entry name" value="SPERM-ASSOCIATED ANTIGEN 8"/>
    <property type="match status" value="1"/>
</dbReference>
<dbReference type="SUPFAM" id="SSF101447">
    <property type="entry name" value="Formin homology 2 domain (FH2 domain)"/>
    <property type="match status" value="1"/>
</dbReference>
<evidence type="ECO:0000313" key="2">
    <source>
        <dbReference type="EMBL" id="KAJ7335099.1"/>
    </source>
</evidence>
<dbReference type="OrthoDB" id="2120499at2759"/>
<keyword evidence="3" id="KW-1185">Reference proteome</keyword>
<feature type="region of interest" description="Disordered" evidence="1">
    <location>
        <begin position="211"/>
        <end position="245"/>
    </location>
</feature>
<gene>
    <name evidence="2" type="ORF">JRQ81_013040</name>
</gene>
<feature type="compositionally biased region" description="Pro residues" evidence="1">
    <location>
        <begin position="94"/>
        <end position="119"/>
    </location>
</feature>